<dbReference type="InterPro" id="IPR013766">
    <property type="entry name" value="Thioredoxin_domain"/>
</dbReference>
<protein>
    <recommendedName>
        <fullName evidence="7">Thioredoxin domain-containing protein</fullName>
    </recommendedName>
</protein>
<dbReference type="SUPFAM" id="SSF52833">
    <property type="entry name" value="Thioredoxin-like"/>
    <property type="match status" value="1"/>
</dbReference>
<evidence type="ECO:0000256" key="5">
    <source>
        <dbReference type="PIRSR" id="PIRSR000077-1"/>
    </source>
</evidence>
<dbReference type="CDD" id="cd02947">
    <property type="entry name" value="TRX_family"/>
    <property type="match status" value="1"/>
</dbReference>
<dbReference type="PROSITE" id="PS00194">
    <property type="entry name" value="THIOREDOXIN_1"/>
    <property type="match status" value="1"/>
</dbReference>
<dbReference type="PIRSF" id="PIRSF000077">
    <property type="entry name" value="Thioredoxin"/>
    <property type="match status" value="1"/>
</dbReference>
<dbReference type="GO" id="GO:0005737">
    <property type="term" value="C:cytoplasm"/>
    <property type="evidence" value="ECO:0007669"/>
    <property type="project" value="TreeGrafter"/>
</dbReference>
<feature type="site" description="Contributes to redox potential value" evidence="5">
    <location>
        <position position="42"/>
    </location>
</feature>
<organism evidence="8">
    <name type="scientific">Phaeodactylum tricornutum</name>
    <name type="common">Diatom</name>
    <dbReference type="NCBI Taxonomy" id="2850"/>
    <lineage>
        <taxon>Eukaryota</taxon>
        <taxon>Sar</taxon>
        <taxon>Stramenopiles</taxon>
        <taxon>Ochrophyta</taxon>
        <taxon>Bacillariophyta</taxon>
        <taxon>Bacillariophyceae</taxon>
        <taxon>Bacillariophycidae</taxon>
        <taxon>Naviculales</taxon>
        <taxon>Phaeodactylaceae</taxon>
        <taxon>Phaeodactylum</taxon>
    </lineage>
</organism>
<evidence type="ECO:0000259" key="7">
    <source>
        <dbReference type="PROSITE" id="PS51352"/>
    </source>
</evidence>
<evidence type="ECO:0000256" key="2">
    <source>
        <dbReference type="ARBA" id="ARBA00022982"/>
    </source>
</evidence>
<feature type="site" description="Contributes to redox potential value" evidence="5">
    <location>
        <position position="43"/>
    </location>
</feature>
<accession>A0A8J9SHQ2</accession>
<dbReference type="Pfam" id="PF00085">
    <property type="entry name" value="Thioredoxin"/>
    <property type="match status" value="1"/>
</dbReference>
<dbReference type="InterPro" id="IPR017937">
    <property type="entry name" value="Thioredoxin_CS"/>
</dbReference>
<name>A0A8J9SHQ2_PHATR</name>
<sequence>TFSSTGLITPGKVAALTGPQITEEIALASSPLLLDVYATWCGPCQMMTPQLEAAAHELGSRVRVAKMDSDQYPQEASKLRVQGLPTLALFRDGEEIDRVEGALLKDQLLQWVQSHGI</sequence>
<feature type="active site" description="Nucleophile" evidence="5">
    <location>
        <position position="44"/>
    </location>
</feature>
<keyword evidence="1" id="KW-0813">Transport</keyword>
<dbReference type="InterPro" id="IPR005746">
    <property type="entry name" value="Thioredoxin"/>
</dbReference>
<dbReference type="EMBL" id="OU594947">
    <property type="protein sequence ID" value="CAG9291126.1"/>
    <property type="molecule type" value="Genomic_DNA"/>
</dbReference>
<dbReference type="Gene3D" id="3.40.30.10">
    <property type="entry name" value="Glutaredoxin"/>
    <property type="match status" value="1"/>
</dbReference>
<dbReference type="PRINTS" id="PR00421">
    <property type="entry name" value="THIOREDOXIN"/>
</dbReference>
<evidence type="ECO:0000256" key="1">
    <source>
        <dbReference type="ARBA" id="ARBA00022448"/>
    </source>
</evidence>
<evidence type="ECO:0000256" key="6">
    <source>
        <dbReference type="PIRSR" id="PIRSR000077-4"/>
    </source>
</evidence>
<feature type="active site" description="Nucleophile" evidence="5">
    <location>
        <position position="41"/>
    </location>
</feature>
<feature type="disulfide bond" description="Redox-active" evidence="6">
    <location>
        <begin position="41"/>
        <end position="44"/>
    </location>
</feature>
<keyword evidence="4 6" id="KW-0676">Redox-active center</keyword>
<feature type="domain" description="Thioredoxin" evidence="7">
    <location>
        <begin position="1"/>
        <end position="117"/>
    </location>
</feature>
<keyword evidence="2" id="KW-0249">Electron transport</keyword>
<feature type="site" description="Contributes to redox potential value" evidence="5">
    <location>
        <position position="35"/>
    </location>
</feature>
<dbReference type="PANTHER" id="PTHR45663:SF11">
    <property type="entry name" value="GEO12009P1"/>
    <property type="match status" value="1"/>
</dbReference>
<evidence type="ECO:0000256" key="3">
    <source>
        <dbReference type="ARBA" id="ARBA00023157"/>
    </source>
</evidence>
<proteinExistence type="predicted"/>
<reference evidence="8" key="1">
    <citation type="submission" date="2022-02" db="EMBL/GenBank/DDBJ databases">
        <authorList>
            <person name="Giguere J D."/>
        </authorList>
    </citation>
    <scope>NUCLEOTIDE SEQUENCE</scope>
    <source>
        <strain evidence="8">CCAP 1055/1</strain>
    </source>
</reference>
<evidence type="ECO:0000313" key="8">
    <source>
        <dbReference type="EMBL" id="CAG9291126.1"/>
    </source>
</evidence>
<keyword evidence="3 6" id="KW-1015">Disulfide bond</keyword>
<feature type="non-terminal residue" evidence="8">
    <location>
        <position position="1"/>
    </location>
</feature>
<dbReference type="GO" id="GO:0015035">
    <property type="term" value="F:protein-disulfide reductase activity"/>
    <property type="evidence" value="ECO:0007669"/>
    <property type="project" value="InterPro"/>
</dbReference>
<dbReference type="InterPro" id="IPR036249">
    <property type="entry name" value="Thioredoxin-like_sf"/>
</dbReference>
<dbReference type="PROSITE" id="PS51352">
    <property type="entry name" value="THIOREDOXIN_2"/>
    <property type="match status" value="1"/>
</dbReference>
<dbReference type="Proteomes" id="UP000836788">
    <property type="component" value="Chromosome 6"/>
</dbReference>
<dbReference type="AlphaFoldDB" id="A0A8J9SHQ2"/>
<evidence type="ECO:0000256" key="4">
    <source>
        <dbReference type="ARBA" id="ARBA00023284"/>
    </source>
</evidence>
<gene>
    <name evidence="8" type="ORF">PTTT1_LOCUS46956</name>
</gene>
<dbReference type="PANTHER" id="PTHR45663">
    <property type="entry name" value="GEO12009P1"/>
    <property type="match status" value="1"/>
</dbReference>